<keyword evidence="5 6" id="KW-0472">Membrane</keyword>
<comment type="subcellular location">
    <subcellularLocation>
        <location evidence="1">Membrane</location>
        <topology evidence="1">Multi-pass membrane protein</topology>
    </subcellularLocation>
</comment>
<accession>A0ABM1EIF9</accession>
<keyword evidence="7" id="KW-1185">Reference proteome</keyword>
<keyword evidence="4 6" id="KW-1133">Transmembrane helix</keyword>
<keyword evidence="3 6" id="KW-0812">Transmembrane</keyword>
<reference evidence="8" key="1">
    <citation type="submission" date="2025-08" db="UniProtKB">
        <authorList>
            <consortium name="RefSeq"/>
        </authorList>
    </citation>
    <scope>IDENTIFICATION</scope>
</reference>
<proteinExistence type="predicted"/>
<keyword evidence="2" id="KW-0762">Sugar transport</keyword>
<dbReference type="Proteomes" id="UP000695022">
    <property type="component" value="Unplaced"/>
</dbReference>
<name>A0ABM1EIF9_PRICU</name>
<evidence type="ECO:0000256" key="4">
    <source>
        <dbReference type="ARBA" id="ARBA00022989"/>
    </source>
</evidence>
<evidence type="ECO:0000313" key="8">
    <source>
        <dbReference type="RefSeq" id="XP_014671980.1"/>
    </source>
</evidence>
<dbReference type="GeneID" id="106812587"/>
<feature type="transmembrane region" description="Helical" evidence="6">
    <location>
        <begin position="55"/>
        <end position="77"/>
    </location>
</feature>
<dbReference type="InterPro" id="IPR007271">
    <property type="entry name" value="Nuc_sug_transpt"/>
</dbReference>
<evidence type="ECO:0000256" key="1">
    <source>
        <dbReference type="ARBA" id="ARBA00004141"/>
    </source>
</evidence>
<gene>
    <name evidence="8" type="primary">LOC106812587</name>
</gene>
<evidence type="ECO:0000256" key="6">
    <source>
        <dbReference type="SAM" id="Phobius"/>
    </source>
</evidence>
<protein>
    <submittedName>
        <fullName evidence="8">LOW QUALITY PROTEIN: CMP-sialic acid transporter 1-like</fullName>
    </submittedName>
</protein>
<feature type="transmembrane region" description="Helical" evidence="6">
    <location>
        <begin position="155"/>
        <end position="174"/>
    </location>
</feature>
<dbReference type="PANTHER" id="PTHR10231">
    <property type="entry name" value="NUCLEOTIDE-SUGAR TRANSMEMBRANE TRANSPORTER"/>
    <property type="match status" value="1"/>
</dbReference>
<feature type="transmembrane region" description="Helical" evidence="6">
    <location>
        <begin position="124"/>
        <end position="143"/>
    </location>
</feature>
<feature type="transmembrane region" description="Helical" evidence="6">
    <location>
        <begin position="89"/>
        <end position="112"/>
    </location>
</feature>
<dbReference type="RefSeq" id="XP_014671980.1">
    <property type="nucleotide sequence ID" value="XM_014816494.1"/>
</dbReference>
<keyword evidence="2" id="KW-0813">Transport</keyword>
<organism evidence="7 8">
    <name type="scientific">Priapulus caudatus</name>
    <name type="common">Priapulid worm</name>
    <dbReference type="NCBI Taxonomy" id="37621"/>
    <lineage>
        <taxon>Eukaryota</taxon>
        <taxon>Metazoa</taxon>
        <taxon>Ecdysozoa</taxon>
        <taxon>Scalidophora</taxon>
        <taxon>Priapulida</taxon>
        <taxon>Priapulimorpha</taxon>
        <taxon>Priapulimorphida</taxon>
        <taxon>Priapulidae</taxon>
        <taxon>Priapulus</taxon>
    </lineage>
</organism>
<evidence type="ECO:0000256" key="3">
    <source>
        <dbReference type="ARBA" id="ARBA00022692"/>
    </source>
</evidence>
<dbReference type="Pfam" id="PF04142">
    <property type="entry name" value="Nuc_sug_transp"/>
    <property type="match status" value="1"/>
</dbReference>
<feature type="transmembrane region" description="Helical" evidence="6">
    <location>
        <begin position="23"/>
        <end position="43"/>
    </location>
</feature>
<evidence type="ECO:0000256" key="5">
    <source>
        <dbReference type="ARBA" id="ARBA00023136"/>
    </source>
</evidence>
<evidence type="ECO:0000256" key="2">
    <source>
        <dbReference type="ARBA" id="ARBA00022597"/>
    </source>
</evidence>
<evidence type="ECO:0000313" key="7">
    <source>
        <dbReference type="Proteomes" id="UP000695022"/>
    </source>
</evidence>
<sequence>MDSNKYNIIQQLKVLSPDLFPTTWSFVVFILYMALFINQGILVTSTKNSDKSYDYNVTTVVLLTECLKLIISTILYVKGNGLVKIKSEVLQNTKVLCLYFVPAFLYCLYNNLQFVNLAEYDPTTYYLLLQFRVVVTGVVFQYLLKDVGASTPIMLQNVFMYVDSIVCNVVLLICRGKLLDAFKPDALASIYKVSKFCVCV</sequence>